<accession>A0A0A9D0T2</accession>
<proteinExistence type="predicted"/>
<evidence type="ECO:0000313" key="1">
    <source>
        <dbReference type="EMBL" id="JAD82174.1"/>
    </source>
</evidence>
<name>A0A0A9D0T2_ARUDO</name>
<dbReference type="AlphaFoldDB" id="A0A0A9D0T2"/>
<reference evidence="1" key="2">
    <citation type="journal article" date="2015" name="Data Brief">
        <title>Shoot transcriptome of the giant reed, Arundo donax.</title>
        <authorList>
            <person name="Barrero R.A."/>
            <person name="Guerrero F.D."/>
            <person name="Moolhuijzen P."/>
            <person name="Goolsby J.A."/>
            <person name="Tidwell J."/>
            <person name="Bellgard S.E."/>
            <person name="Bellgard M.I."/>
        </authorList>
    </citation>
    <scope>NUCLEOTIDE SEQUENCE</scope>
    <source>
        <tissue evidence="1">Shoot tissue taken approximately 20 cm above the soil surface</tissue>
    </source>
</reference>
<protein>
    <submittedName>
        <fullName evidence="1">Uncharacterized protein</fullName>
    </submittedName>
</protein>
<reference evidence="1" key="1">
    <citation type="submission" date="2014-09" db="EMBL/GenBank/DDBJ databases">
        <authorList>
            <person name="Magalhaes I.L.F."/>
            <person name="Oliveira U."/>
            <person name="Santos F.R."/>
            <person name="Vidigal T.H.D.A."/>
            <person name="Brescovit A.D."/>
            <person name="Santos A.J."/>
        </authorList>
    </citation>
    <scope>NUCLEOTIDE SEQUENCE</scope>
    <source>
        <tissue evidence="1">Shoot tissue taken approximately 20 cm above the soil surface</tissue>
    </source>
</reference>
<sequence>MDSVMLTPKSLTSSAQNYNMHNL</sequence>
<dbReference type="EMBL" id="GBRH01215721">
    <property type="protein sequence ID" value="JAD82174.1"/>
    <property type="molecule type" value="Transcribed_RNA"/>
</dbReference>
<organism evidence="1">
    <name type="scientific">Arundo donax</name>
    <name type="common">Giant reed</name>
    <name type="synonym">Donax arundinaceus</name>
    <dbReference type="NCBI Taxonomy" id="35708"/>
    <lineage>
        <taxon>Eukaryota</taxon>
        <taxon>Viridiplantae</taxon>
        <taxon>Streptophyta</taxon>
        <taxon>Embryophyta</taxon>
        <taxon>Tracheophyta</taxon>
        <taxon>Spermatophyta</taxon>
        <taxon>Magnoliopsida</taxon>
        <taxon>Liliopsida</taxon>
        <taxon>Poales</taxon>
        <taxon>Poaceae</taxon>
        <taxon>PACMAD clade</taxon>
        <taxon>Arundinoideae</taxon>
        <taxon>Arundineae</taxon>
        <taxon>Arundo</taxon>
    </lineage>
</organism>